<dbReference type="HOGENOM" id="CLU_131550_1_2_11"/>
<dbReference type="PATRIC" id="fig|408015.6.peg.2306"/>
<name>A0A0F7FTQ2_9ACTN</name>
<gene>
    <name evidence="2" type="ORF">SXIM_22710</name>
</gene>
<dbReference type="AlphaFoldDB" id="A0A0F7FTQ2"/>
<proteinExistence type="predicted"/>
<accession>A0A0F7FTQ2</accession>
<dbReference type="Pfam" id="PF04149">
    <property type="entry name" value="DUF397"/>
    <property type="match status" value="1"/>
</dbReference>
<organism evidence="2 3">
    <name type="scientific">Streptomyces xiamenensis</name>
    <dbReference type="NCBI Taxonomy" id="408015"/>
    <lineage>
        <taxon>Bacteria</taxon>
        <taxon>Bacillati</taxon>
        <taxon>Actinomycetota</taxon>
        <taxon>Actinomycetes</taxon>
        <taxon>Kitasatosporales</taxon>
        <taxon>Streptomycetaceae</taxon>
        <taxon>Streptomyces</taxon>
    </lineage>
</organism>
<dbReference type="Proteomes" id="UP000034034">
    <property type="component" value="Chromosome"/>
</dbReference>
<keyword evidence="3" id="KW-1185">Reference proteome</keyword>
<feature type="domain" description="DUF397" evidence="1">
    <location>
        <begin position="4"/>
        <end position="57"/>
    </location>
</feature>
<evidence type="ECO:0000313" key="2">
    <source>
        <dbReference type="EMBL" id="AKG43655.1"/>
    </source>
</evidence>
<dbReference type="InterPro" id="IPR007278">
    <property type="entry name" value="DUF397"/>
</dbReference>
<reference evidence="2" key="1">
    <citation type="submission" date="2019-08" db="EMBL/GenBank/DDBJ databases">
        <title>Complete genome sequence of a mangrove-derived Streptomyces xiamenensis.</title>
        <authorList>
            <person name="Xu J."/>
        </authorList>
    </citation>
    <scope>NUCLEOTIDE SEQUENCE</scope>
    <source>
        <strain evidence="2">318</strain>
    </source>
</reference>
<evidence type="ECO:0000313" key="3">
    <source>
        <dbReference type="Proteomes" id="UP000034034"/>
    </source>
</evidence>
<evidence type="ECO:0000259" key="1">
    <source>
        <dbReference type="Pfam" id="PF04149"/>
    </source>
</evidence>
<dbReference type="EMBL" id="CP009922">
    <property type="protein sequence ID" value="AKG43655.1"/>
    <property type="molecule type" value="Genomic_DNA"/>
</dbReference>
<dbReference type="KEGG" id="sxi:SXIM_22710"/>
<dbReference type="RefSeq" id="WP_030734916.1">
    <property type="nucleotide sequence ID" value="NZ_CBDRAA010000002.1"/>
</dbReference>
<sequence length="71" mass="7538">MRHLAWQKSSFSGSGGNGACVELAATTAAVWIRESDVPAITLTASPAATRALLTRIKTGGLHLRDHAPRQR</sequence>
<protein>
    <recommendedName>
        <fullName evidence="1">DUF397 domain-containing protein</fullName>
    </recommendedName>
</protein>